<protein>
    <submittedName>
        <fullName evidence="2">Uncharacterized protein</fullName>
    </submittedName>
</protein>
<dbReference type="AlphaFoldDB" id="A0A160TZG0"/>
<organism evidence="2">
    <name type="scientific">hydrothermal vent metagenome</name>
    <dbReference type="NCBI Taxonomy" id="652676"/>
    <lineage>
        <taxon>unclassified sequences</taxon>
        <taxon>metagenomes</taxon>
        <taxon>ecological metagenomes</taxon>
    </lineage>
</organism>
<reference evidence="2" key="1">
    <citation type="submission" date="2015-10" db="EMBL/GenBank/DDBJ databases">
        <authorList>
            <person name="Gilbert D.G."/>
        </authorList>
    </citation>
    <scope>NUCLEOTIDE SEQUENCE</scope>
</reference>
<proteinExistence type="predicted"/>
<name>A0A160TZG0_9ZZZZ</name>
<feature type="region of interest" description="Disordered" evidence="1">
    <location>
        <begin position="1"/>
        <end position="59"/>
    </location>
</feature>
<gene>
    <name evidence="2" type="ORF">MGWOODY_Hyp758</name>
</gene>
<dbReference type="EMBL" id="CZQD01000038">
    <property type="protein sequence ID" value="CUS57155.1"/>
    <property type="molecule type" value="Genomic_DNA"/>
</dbReference>
<evidence type="ECO:0000256" key="1">
    <source>
        <dbReference type="SAM" id="MobiDB-lite"/>
    </source>
</evidence>
<accession>A0A160TZG0</accession>
<feature type="compositionally biased region" description="Basic and acidic residues" evidence="1">
    <location>
        <begin position="1"/>
        <end position="14"/>
    </location>
</feature>
<sequence>MLFEEHKSHGDLPEKAQAQTQGLRLTMRDPDGPRQFALRMGRDFSRPTIPLTPNLTQVS</sequence>
<evidence type="ECO:0000313" key="2">
    <source>
        <dbReference type="EMBL" id="CUS57155.1"/>
    </source>
</evidence>